<proteinExistence type="predicted"/>
<evidence type="ECO:0000313" key="1">
    <source>
        <dbReference type="EMBL" id="KRG43185.1"/>
    </source>
</evidence>
<dbReference type="Proteomes" id="UP000050836">
    <property type="component" value="Unassembled WGS sequence"/>
</dbReference>
<dbReference type="EMBL" id="LLXS01000014">
    <property type="protein sequence ID" value="KRG43185.1"/>
    <property type="molecule type" value="Genomic_DNA"/>
</dbReference>
<dbReference type="AlphaFoldDB" id="A0A0R0AQB7"/>
<sequence length="63" mass="6708">MAYEMSNLQNLLFGADGVNVSNFKLFPGSNREVTAEQIAAEIYRSINELVASGAEGGLETVGN</sequence>
<accession>A0A0R0AQB7</accession>
<dbReference type="RefSeq" id="WP_054660596.1">
    <property type="nucleotide sequence ID" value="NZ_BAZI01000441.1"/>
</dbReference>
<comment type="caution">
    <text evidence="1">The sequence shown here is derived from an EMBL/GenBank/DDBJ whole genome shotgun (WGS) entry which is preliminary data.</text>
</comment>
<name>A0A0R0AQB7_9GAMM</name>
<protein>
    <submittedName>
        <fullName evidence="1">Uncharacterized protein</fullName>
    </submittedName>
</protein>
<gene>
    <name evidence="1" type="ORF">ARC78_07410</name>
</gene>
<evidence type="ECO:0000313" key="2">
    <source>
        <dbReference type="Proteomes" id="UP000050836"/>
    </source>
</evidence>
<keyword evidence="2" id="KW-1185">Reference proteome</keyword>
<organism evidence="1 2">
    <name type="scientific">Stenotrophomonas pictorum JCM 9942</name>
    <dbReference type="NCBI Taxonomy" id="1236960"/>
    <lineage>
        <taxon>Bacteria</taxon>
        <taxon>Pseudomonadati</taxon>
        <taxon>Pseudomonadota</taxon>
        <taxon>Gammaproteobacteria</taxon>
        <taxon>Lysobacterales</taxon>
        <taxon>Lysobacteraceae</taxon>
        <taxon>Stenotrophomonas</taxon>
    </lineage>
</organism>
<reference evidence="1 2" key="1">
    <citation type="submission" date="2015-10" db="EMBL/GenBank/DDBJ databases">
        <title>Genome sequencing and analysis of members of genus Stenotrophomonas.</title>
        <authorList>
            <person name="Patil P.P."/>
            <person name="Midha S."/>
            <person name="Patil P.B."/>
        </authorList>
    </citation>
    <scope>NUCLEOTIDE SEQUENCE [LARGE SCALE GENOMIC DNA]</scope>
    <source>
        <strain evidence="1 2">JCM 9942</strain>
    </source>
</reference>